<evidence type="ECO:0000313" key="2">
    <source>
        <dbReference type="Proteomes" id="UP001148737"/>
    </source>
</evidence>
<comment type="caution">
    <text evidence="1">The sequence shown here is derived from an EMBL/GenBank/DDBJ whole genome shotgun (WGS) entry which is preliminary data.</text>
</comment>
<gene>
    <name evidence="1" type="ORF">NLG97_g6546</name>
</gene>
<dbReference type="Proteomes" id="UP001148737">
    <property type="component" value="Unassembled WGS sequence"/>
</dbReference>
<organism evidence="1 2">
    <name type="scientific">Lecanicillium saksenae</name>
    <dbReference type="NCBI Taxonomy" id="468837"/>
    <lineage>
        <taxon>Eukaryota</taxon>
        <taxon>Fungi</taxon>
        <taxon>Dikarya</taxon>
        <taxon>Ascomycota</taxon>
        <taxon>Pezizomycotina</taxon>
        <taxon>Sordariomycetes</taxon>
        <taxon>Hypocreomycetidae</taxon>
        <taxon>Hypocreales</taxon>
        <taxon>Cordycipitaceae</taxon>
        <taxon>Lecanicillium</taxon>
    </lineage>
</organism>
<reference evidence="1" key="1">
    <citation type="submission" date="2022-07" db="EMBL/GenBank/DDBJ databases">
        <title>Genome Sequence of Lecanicillium saksenae.</title>
        <authorList>
            <person name="Buettner E."/>
        </authorList>
    </citation>
    <scope>NUCLEOTIDE SEQUENCE</scope>
    <source>
        <strain evidence="1">VT-O1</strain>
    </source>
</reference>
<dbReference type="EMBL" id="JANAKD010000880">
    <property type="protein sequence ID" value="KAJ3486781.1"/>
    <property type="molecule type" value="Genomic_DNA"/>
</dbReference>
<sequence>MSSHGMRDSVGVTADGRITIDIGSDLQRRFSGLNRIQSNITQLSPSASKPSSTKNFPKLKLNVVIHCVGSRGDVQPFIALGSRLQMDGHRVRLASHDLFSDASRASGLEFFPVGGDPADLMAYMVKNPGLIPSMRSLLKGDVQTNRSMVADMLQRFWNSCVNRDPITGRPFVADVIIANPPQLCPLLPHPLANLAHYSVISREMANFMSYSIVEWMTWQGLHDVINKFRRSLDLERIPSSAGPNLITELAIPVTYCWSPSLIPKPWDWPAHIDVTGFIFREPPDYTPPSDLETFLSSGPPPIYIGFGSIVIDNPQRMISIILEAVQATGVRAVISKGWSNLGGPPQDGVIYIDDCPHEWLFQHVVAVIHHGGAGTAACGLRNGCPTLVVPFFGDQYFWGESIASGGAGPRPIHHTKLNKNNLSDGIRFCLSLDTVTAAKAISDKMRGESGVNSAAAWLYANLPYEKMQCDLLGDHPAVWSYRKRGHRLKLSATAAEILIRSGSLEPKDLRLYKPCKVDIESRRIGPIYGPTAALIRTVLTLLRLVFNMILKPVHTWRRRERLGTPSIKHVPARRLDSSGLDQIQYSDEESLVPKQRRPNKAMLLAKNISLVILSFVTAVVEYVVWSPIYLFKGGMIDVAFALVEGLRGAPQLWGEERVNYGQLRNWTDGFKFAGKCFWFGYLDAICGLFIHPYNGGYYLGVLGFFTGLFVGILGCISKIGCCLYAYPMMGISRSISRLFRTRTAKALRKSRLLEGEDRIRQGQMTSQEETAVTLKFHGLVASR</sequence>
<name>A0ACC1QR72_9HYPO</name>
<protein>
    <submittedName>
        <fullName evidence="1">Uncharacterized protein</fullName>
    </submittedName>
</protein>
<proteinExistence type="predicted"/>
<keyword evidence="2" id="KW-1185">Reference proteome</keyword>
<evidence type="ECO:0000313" key="1">
    <source>
        <dbReference type="EMBL" id="KAJ3486781.1"/>
    </source>
</evidence>
<accession>A0ACC1QR72</accession>